<dbReference type="InterPro" id="IPR016024">
    <property type="entry name" value="ARM-type_fold"/>
</dbReference>
<evidence type="ECO:0000259" key="1">
    <source>
        <dbReference type="Pfam" id="PF10441"/>
    </source>
</evidence>
<proteinExistence type="predicted"/>
<name>A0A5N5QML8_9AGAM</name>
<accession>A0A5N5QML8</accession>
<dbReference type="OrthoDB" id="160374at2759"/>
<sequence>MISDESKASLKFVANINASRARARDRTLISFLMQAEELSSSQEFIRALKAPKDPPKPGGIRKIDSAKQAWELESLFIPSKAEVIVEWLLQSLLAGGQTESILDTKPWQLLEGILRAHTWGTDRDSVPAWLNGVINRVPVLPIFAFLLRGLRKAPIVPLVTLGAATSAARGLLPLASLRASCDAVAGCFWEVLGVFSTQDIPEELLLSALELCKLIVLSFEASFGNHSNKKKIAGLLVDHHLSSWLSLSTWTRNSCSQHSALVTFRHELFQVGCSVVFSPDHTRAIFQYGDVHPVLSATASSPPIFTAYISALRAHKLSVFLDQNTSTGGLAKRICGAARELFVLSVADRRWSIVAQLIQSAEELQVVDDEWAGEFRALVESAVQALDNKSSDDQVHICSALACILRLDVQAIEPFTEQLLSGFCDAPGTLLVAAGTVFDLLLEYHSKARTLHDFLPRLAGALVPRPNVAKSCDFYRAACVGPILDTAFTAKLRRAVAAFITPGQILPCTRHLLSNLTTLFTTVHRGSEPPPKKRRKLVGIQGDDDDAAVHVALSSRLVVNIISSLPVKTLKPDALEELRVAVDEFDASVLSATINALVDTSVAHLSWARQIVLAAALRIRYALRQKRCPVRIRRVYEDRDAGEELILSVIEDTDISAELVTEAVRVLTLGERSKEHVCAVWGLVLARIQREADHEGSWNGSLAHLDNHTWFPLLFLLLDRQLHLVESSLTADHLKTILDLFVNMSYHAEASECITSARLFSKTVGLAEFWEMPNLRKALNEKIVTDTGSLDEADLHKALKTIRKGKVPKQAGSHEVAISMYHVAALAPPDYLDKPTRATLLSRAPCADVLATRPKGRAVVRAVLRQLSSVGGLPEEYIRYLLDPWSWSTIGASEPDDVLSILATSFRVYARLAKETGAPNDLIDILRSVSTLRLFELPLWEDPTAVPSIRATLSLLDTILETWGAKSTLPEDVRMCMVEILRQIADRADHTESVTDLLIEATRTLVACEHWLQLGPPMLTFGGTWSSAHGRFSGGVRKPRGRLFLKALVEQNSIATEALLRLLTEEIRNTNEDVRLLLAAFTLNAHDHGKLRAAEHSFGEACRRIAAEQHEVLVDEIVTLLLQPESNCAYRIAIIRMASLVLRFAPEGTSKARRRKTTSALHTLGQIPQLTIFQEASTTFIAEICSDRANALSAPDMTAIWVLLDRATNSTDETLLACYSSIVASINCLVRVRRDLLTHTLSQLAALLTRLIRILRLRTSHAIGASQRSAESQASLAGKAAELSRLLVGLSTKTVARLSMGSKYEQSTKAESLARPFARHAPYLLVAYAGSAADMSTAVRNALKPGLFALCAMCGTPARDMLMVTMLDAVEREVFGGVWREWEAQKYTGKG</sequence>
<dbReference type="Pfam" id="PF10441">
    <property type="entry name" value="Urb2"/>
    <property type="match status" value="1"/>
</dbReference>
<reference evidence="2 3" key="1">
    <citation type="journal article" date="2019" name="Fungal Biol. Biotechnol.">
        <title>Draft genome sequence of fastidious pathogen Ceratobasidium theobromae, which causes vascular-streak dieback in Theobroma cacao.</title>
        <authorList>
            <person name="Ali S.S."/>
            <person name="Asman A."/>
            <person name="Shao J."/>
            <person name="Firmansyah A.P."/>
            <person name="Susilo A.W."/>
            <person name="Rosmana A."/>
            <person name="McMahon P."/>
            <person name="Junaid M."/>
            <person name="Guest D."/>
            <person name="Kheng T.Y."/>
            <person name="Meinhardt L.W."/>
            <person name="Bailey B.A."/>
        </authorList>
    </citation>
    <scope>NUCLEOTIDE SEQUENCE [LARGE SCALE GENOMIC DNA]</scope>
    <source>
        <strain evidence="2 3">CT2</strain>
    </source>
</reference>
<comment type="caution">
    <text evidence="2">The sequence shown here is derived from an EMBL/GenBank/DDBJ whole genome shotgun (WGS) entry which is preliminary data.</text>
</comment>
<dbReference type="InterPro" id="IPR018849">
    <property type="entry name" value="Urb2/Npa2_C"/>
</dbReference>
<dbReference type="EMBL" id="SSOP01000048">
    <property type="protein sequence ID" value="KAB5593010.1"/>
    <property type="molecule type" value="Genomic_DNA"/>
</dbReference>
<keyword evidence="3" id="KW-1185">Reference proteome</keyword>
<gene>
    <name evidence="2" type="ORF">CTheo_3564</name>
</gene>
<evidence type="ECO:0000313" key="2">
    <source>
        <dbReference type="EMBL" id="KAB5593010.1"/>
    </source>
</evidence>
<evidence type="ECO:0000313" key="3">
    <source>
        <dbReference type="Proteomes" id="UP000383932"/>
    </source>
</evidence>
<protein>
    <submittedName>
        <fullName evidence="2">Urb2/Npa2 family protein</fullName>
    </submittedName>
</protein>
<organism evidence="2 3">
    <name type="scientific">Ceratobasidium theobromae</name>
    <dbReference type="NCBI Taxonomy" id="1582974"/>
    <lineage>
        <taxon>Eukaryota</taxon>
        <taxon>Fungi</taxon>
        <taxon>Dikarya</taxon>
        <taxon>Basidiomycota</taxon>
        <taxon>Agaricomycotina</taxon>
        <taxon>Agaricomycetes</taxon>
        <taxon>Cantharellales</taxon>
        <taxon>Ceratobasidiaceae</taxon>
        <taxon>Ceratobasidium</taxon>
    </lineage>
</organism>
<feature type="domain" description="Nucleolar 27S pre-rRNA processing Urb2/Npa2 C-terminal" evidence="1">
    <location>
        <begin position="1178"/>
        <end position="1390"/>
    </location>
</feature>
<dbReference type="SUPFAM" id="SSF48371">
    <property type="entry name" value="ARM repeat"/>
    <property type="match status" value="1"/>
</dbReference>
<dbReference type="Proteomes" id="UP000383932">
    <property type="component" value="Unassembled WGS sequence"/>
</dbReference>